<keyword evidence="5" id="KW-0813">Transport</keyword>
<evidence type="ECO:0000256" key="11">
    <source>
        <dbReference type="ARBA" id="ARBA00024615"/>
    </source>
</evidence>
<evidence type="ECO:0000256" key="3">
    <source>
        <dbReference type="ARBA" id="ARBA00009714"/>
    </source>
</evidence>
<evidence type="ECO:0000256" key="7">
    <source>
        <dbReference type="ARBA" id="ARBA00023006"/>
    </source>
</evidence>
<dbReference type="GO" id="GO:0006869">
    <property type="term" value="P:lipid transport"/>
    <property type="evidence" value="ECO:0007669"/>
    <property type="project" value="UniProtKB-KW"/>
</dbReference>
<keyword evidence="9" id="KW-0472">Membrane</keyword>
<evidence type="ECO:0000256" key="2">
    <source>
        <dbReference type="ARBA" id="ARBA00004623"/>
    </source>
</evidence>
<comment type="caution">
    <text evidence="12">The sequence shown here is derived from an EMBL/GenBank/DDBJ whole genome shotgun (WGS) entry which is preliminary data.</text>
</comment>
<dbReference type="GO" id="GO:0000422">
    <property type="term" value="P:autophagy of mitochondrion"/>
    <property type="evidence" value="ECO:0007669"/>
    <property type="project" value="TreeGrafter"/>
</dbReference>
<dbReference type="GO" id="GO:0000045">
    <property type="term" value="P:autophagosome assembly"/>
    <property type="evidence" value="ECO:0007669"/>
    <property type="project" value="TreeGrafter"/>
</dbReference>
<accession>A0AAD6R636</accession>
<gene>
    <name evidence="12" type="ORF">NC653_012415</name>
</gene>
<keyword evidence="7" id="KW-0072">Autophagy</keyword>
<evidence type="ECO:0000256" key="4">
    <source>
        <dbReference type="ARBA" id="ARBA00018070"/>
    </source>
</evidence>
<dbReference type="GO" id="GO:0005789">
    <property type="term" value="C:endoplasmic reticulum membrane"/>
    <property type="evidence" value="ECO:0007669"/>
    <property type="project" value="UniProtKB-SubCell"/>
</dbReference>
<comment type="catalytic activity">
    <reaction evidence="10">
        <text>a 1,2-diacyl-sn-glycero-3-phospho-L-serine(in) = a 1,2-diacyl-sn-glycero-3-phospho-L-serine(out)</text>
        <dbReference type="Rhea" id="RHEA:38663"/>
        <dbReference type="ChEBI" id="CHEBI:57262"/>
    </reaction>
</comment>
<comment type="catalytic activity">
    <reaction evidence="11">
        <text>a 1,2-diacyl-sn-glycero-3-phosphoethanolamine(in) = a 1,2-diacyl-sn-glycero-3-phosphoethanolamine(out)</text>
        <dbReference type="Rhea" id="RHEA:38895"/>
        <dbReference type="ChEBI" id="CHEBI:64612"/>
    </reaction>
</comment>
<keyword evidence="6" id="KW-0256">Endoplasmic reticulum</keyword>
<comment type="subcellular location">
    <subcellularLocation>
        <location evidence="1">Endoplasmic reticulum membrane</location>
        <topology evidence="1">Peripheral membrane protein</topology>
    </subcellularLocation>
    <subcellularLocation>
        <location evidence="2">Preautophagosomal structure membrane</location>
        <topology evidence="2">Peripheral membrane protein</topology>
    </subcellularLocation>
</comment>
<evidence type="ECO:0000313" key="12">
    <source>
        <dbReference type="EMBL" id="KAJ7002352.1"/>
    </source>
</evidence>
<evidence type="ECO:0000256" key="10">
    <source>
        <dbReference type="ARBA" id="ARBA00024479"/>
    </source>
</evidence>
<dbReference type="GO" id="GO:0043495">
    <property type="term" value="F:protein-membrane adaptor activity"/>
    <property type="evidence" value="ECO:0007669"/>
    <property type="project" value="TreeGrafter"/>
</dbReference>
<reference evidence="12 13" key="1">
    <citation type="journal article" date="2023" name="Mol. Ecol. Resour.">
        <title>Chromosome-level genome assembly of a triploid poplar Populus alba 'Berolinensis'.</title>
        <authorList>
            <person name="Chen S."/>
            <person name="Yu Y."/>
            <person name="Wang X."/>
            <person name="Wang S."/>
            <person name="Zhang T."/>
            <person name="Zhou Y."/>
            <person name="He R."/>
            <person name="Meng N."/>
            <person name="Wang Y."/>
            <person name="Liu W."/>
            <person name="Liu Z."/>
            <person name="Liu J."/>
            <person name="Guo Q."/>
            <person name="Huang H."/>
            <person name="Sederoff R.R."/>
            <person name="Wang G."/>
            <person name="Qu G."/>
            <person name="Chen S."/>
        </authorList>
    </citation>
    <scope>NUCLEOTIDE SEQUENCE [LARGE SCALE GENOMIC DNA]</scope>
    <source>
        <strain evidence="12">SC-2020</strain>
    </source>
</reference>
<evidence type="ECO:0000256" key="1">
    <source>
        <dbReference type="ARBA" id="ARBA00004406"/>
    </source>
</evidence>
<dbReference type="GO" id="GO:0034727">
    <property type="term" value="P:piecemeal microautophagy of the nucleus"/>
    <property type="evidence" value="ECO:0007669"/>
    <property type="project" value="TreeGrafter"/>
</dbReference>
<dbReference type="EMBL" id="JAQIZT010000004">
    <property type="protein sequence ID" value="KAJ7002352.1"/>
    <property type="molecule type" value="Genomic_DNA"/>
</dbReference>
<keyword evidence="13" id="KW-1185">Reference proteome</keyword>
<name>A0AAD6R636_9ROSI</name>
<comment type="similarity">
    <text evidence="3">Belongs to the ATG2 family.</text>
</comment>
<organism evidence="12 13">
    <name type="scientific">Populus alba x Populus x berolinensis</name>
    <dbReference type="NCBI Taxonomy" id="444605"/>
    <lineage>
        <taxon>Eukaryota</taxon>
        <taxon>Viridiplantae</taxon>
        <taxon>Streptophyta</taxon>
        <taxon>Embryophyta</taxon>
        <taxon>Tracheophyta</taxon>
        <taxon>Spermatophyta</taxon>
        <taxon>Magnoliopsida</taxon>
        <taxon>eudicotyledons</taxon>
        <taxon>Gunneridae</taxon>
        <taxon>Pentapetalae</taxon>
        <taxon>rosids</taxon>
        <taxon>fabids</taxon>
        <taxon>Malpighiales</taxon>
        <taxon>Salicaceae</taxon>
        <taxon>Saliceae</taxon>
        <taxon>Populus</taxon>
    </lineage>
</organism>
<evidence type="ECO:0000256" key="5">
    <source>
        <dbReference type="ARBA" id="ARBA00022448"/>
    </source>
</evidence>
<dbReference type="GO" id="GO:0034045">
    <property type="term" value="C:phagophore assembly site membrane"/>
    <property type="evidence" value="ECO:0007669"/>
    <property type="project" value="UniProtKB-SubCell"/>
</dbReference>
<proteinExistence type="inferred from homology"/>
<dbReference type="GO" id="GO:0061709">
    <property type="term" value="P:reticulophagy"/>
    <property type="evidence" value="ECO:0007669"/>
    <property type="project" value="TreeGrafter"/>
</dbReference>
<dbReference type="InterPro" id="IPR026849">
    <property type="entry name" value="ATG2"/>
</dbReference>
<evidence type="ECO:0000256" key="6">
    <source>
        <dbReference type="ARBA" id="ARBA00022824"/>
    </source>
</evidence>
<evidence type="ECO:0000313" key="13">
    <source>
        <dbReference type="Proteomes" id="UP001164929"/>
    </source>
</evidence>
<dbReference type="PANTHER" id="PTHR13190:SF1">
    <property type="entry name" value="AUTOPHAGY-RELATED 2, ISOFORM A"/>
    <property type="match status" value="1"/>
</dbReference>
<evidence type="ECO:0000256" key="8">
    <source>
        <dbReference type="ARBA" id="ARBA00023055"/>
    </source>
</evidence>
<protein>
    <recommendedName>
        <fullName evidence="4">Autophagy-related protein 2</fullName>
    </recommendedName>
</protein>
<dbReference type="AlphaFoldDB" id="A0AAD6R636"/>
<dbReference type="GO" id="GO:0061723">
    <property type="term" value="P:glycophagy"/>
    <property type="evidence" value="ECO:0007669"/>
    <property type="project" value="TreeGrafter"/>
</dbReference>
<dbReference type="Proteomes" id="UP001164929">
    <property type="component" value="Chromosome 4"/>
</dbReference>
<dbReference type="GO" id="GO:0061908">
    <property type="term" value="C:phagophore"/>
    <property type="evidence" value="ECO:0007669"/>
    <property type="project" value="TreeGrafter"/>
</dbReference>
<keyword evidence="8" id="KW-0445">Lipid transport</keyword>
<dbReference type="PANTHER" id="PTHR13190">
    <property type="entry name" value="AUTOPHAGY-RELATED 2, ISOFORM A"/>
    <property type="match status" value="1"/>
</dbReference>
<sequence length="210" mass="22811">MPDHINLFQKFDIWPIILRIVYSPHHVDLAALSIGIVRGTCETLSPGRNQFCGQFLLTGSNYLGVLQSTFGVELQLKHVHAVGVYGWGSVCETIIGEWLVEISQNQNVLSPLPSLIHGSNHSCWAHDILLQAECILTGVPSAPVSSSLPGKTKANVSLEPVQGLPWQLPVQAVPAAAIAPVSACAVLTLNTKKSPWRNIWVPQSQMIEID</sequence>
<dbReference type="GO" id="GO:0032266">
    <property type="term" value="F:phosphatidylinositol-3-phosphate binding"/>
    <property type="evidence" value="ECO:0007669"/>
    <property type="project" value="TreeGrafter"/>
</dbReference>
<evidence type="ECO:0000256" key="9">
    <source>
        <dbReference type="ARBA" id="ARBA00023136"/>
    </source>
</evidence>